<name>A0A7S0XCT6_9STRA</name>
<accession>A0A7S0XCT6</accession>
<dbReference type="Pfam" id="PF03364">
    <property type="entry name" value="Polyketide_cyc"/>
    <property type="match status" value="1"/>
</dbReference>
<feature type="region of interest" description="Disordered" evidence="1">
    <location>
        <begin position="262"/>
        <end position="309"/>
    </location>
</feature>
<proteinExistence type="predicted"/>
<sequence>MFQLSKLLVICYIICYSYASTKNKPHDHSGVLTQYDGKHIPYSIDKLQLDKLNKGEPVVIKETSGKAGTGTVIQDVHAPPEICFERIADLDNYYKVVPKVKSVKVYRESKYDNGTVNLGAEFTVGISLLTFGYFINLTKEPKYNTIYWVLDYAHTSDFDDNVGHWQVLPHPNKEGWSRVLYSTGVKLYPWIPNFIVTFLTNTALVESTTWVKKESEKYALEAKKTGSSPSFKSGLPDVSKCFHEDENGASYDISCSLEEVKEAPVVTEEESSNEATQVDSLVEDTEIIETKDTIENADSNNEIGNDSEL</sequence>
<gene>
    <name evidence="4" type="ORF">CNEB1095_LOCUS1101</name>
</gene>
<protein>
    <recommendedName>
        <fullName evidence="3">Coenzyme Q-binding protein COQ10 START domain-containing protein</fullName>
    </recommendedName>
</protein>
<organism evidence="4">
    <name type="scientific">Chromulina nebulosa</name>
    <dbReference type="NCBI Taxonomy" id="96789"/>
    <lineage>
        <taxon>Eukaryota</taxon>
        <taxon>Sar</taxon>
        <taxon>Stramenopiles</taxon>
        <taxon>Ochrophyta</taxon>
        <taxon>Chrysophyceae</taxon>
        <taxon>Chromulinales</taxon>
        <taxon>Chromulinaceae</taxon>
        <taxon>Chromulina</taxon>
    </lineage>
</organism>
<feature type="signal peptide" evidence="2">
    <location>
        <begin position="1"/>
        <end position="19"/>
    </location>
</feature>
<dbReference type="InterPro" id="IPR023393">
    <property type="entry name" value="START-like_dom_sf"/>
</dbReference>
<feature type="domain" description="Coenzyme Q-binding protein COQ10 START" evidence="3">
    <location>
        <begin position="76"/>
        <end position="199"/>
    </location>
</feature>
<evidence type="ECO:0000259" key="3">
    <source>
        <dbReference type="Pfam" id="PF03364"/>
    </source>
</evidence>
<evidence type="ECO:0000256" key="1">
    <source>
        <dbReference type="SAM" id="MobiDB-lite"/>
    </source>
</evidence>
<dbReference type="InterPro" id="IPR005031">
    <property type="entry name" value="COQ10_START"/>
</dbReference>
<evidence type="ECO:0000313" key="4">
    <source>
        <dbReference type="EMBL" id="CAD8714944.1"/>
    </source>
</evidence>
<dbReference type="EMBL" id="HBFD01001707">
    <property type="protein sequence ID" value="CAD8714944.1"/>
    <property type="molecule type" value="Transcribed_RNA"/>
</dbReference>
<feature type="compositionally biased region" description="Polar residues" evidence="1">
    <location>
        <begin position="296"/>
        <end position="309"/>
    </location>
</feature>
<dbReference type="Gene3D" id="3.30.530.20">
    <property type="match status" value="1"/>
</dbReference>
<dbReference type="AlphaFoldDB" id="A0A7S0XCT6"/>
<dbReference type="SUPFAM" id="SSF55961">
    <property type="entry name" value="Bet v1-like"/>
    <property type="match status" value="1"/>
</dbReference>
<feature type="chain" id="PRO_5030875418" description="Coenzyme Q-binding protein COQ10 START domain-containing protein" evidence="2">
    <location>
        <begin position="20"/>
        <end position="309"/>
    </location>
</feature>
<evidence type="ECO:0000256" key="2">
    <source>
        <dbReference type="SAM" id="SignalP"/>
    </source>
</evidence>
<reference evidence="4" key="1">
    <citation type="submission" date="2021-01" db="EMBL/GenBank/DDBJ databases">
        <authorList>
            <person name="Corre E."/>
            <person name="Pelletier E."/>
            <person name="Niang G."/>
            <person name="Scheremetjew M."/>
            <person name="Finn R."/>
            <person name="Kale V."/>
            <person name="Holt S."/>
            <person name="Cochrane G."/>
            <person name="Meng A."/>
            <person name="Brown T."/>
            <person name="Cohen L."/>
        </authorList>
    </citation>
    <scope>NUCLEOTIDE SEQUENCE</scope>
    <source>
        <strain evidence="4">UTEXLB2642</strain>
    </source>
</reference>
<keyword evidence="2" id="KW-0732">Signal</keyword>